<dbReference type="InterPro" id="IPR002110">
    <property type="entry name" value="Ankyrin_rpt"/>
</dbReference>
<organism evidence="4 5">
    <name type="scientific">Hondaea fermentalgiana</name>
    <dbReference type="NCBI Taxonomy" id="2315210"/>
    <lineage>
        <taxon>Eukaryota</taxon>
        <taxon>Sar</taxon>
        <taxon>Stramenopiles</taxon>
        <taxon>Bigyra</taxon>
        <taxon>Labyrinthulomycetes</taxon>
        <taxon>Thraustochytrida</taxon>
        <taxon>Thraustochytriidae</taxon>
        <taxon>Hondaea</taxon>
    </lineage>
</organism>
<dbReference type="PROSITE" id="PS50297">
    <property type="entry name" value="ANK_REP_REGION"/>
    <property type="match status" value="4"/>
</dbReference>
<dbReference type="AlphaFoldDB" id="A0A2R5GFK2"/>
<comment type="caution">
    <text evidence="4">The sequence shown here is derived from an EMBL/GenBank/DDBJ whole genome shotgun (WGS) entry which is preliminary data.</text>
</comment>
<gene>
    <name evidence="4" type="ORF">FCC1311_055672</name>
</gene>
<dbReference type="SMART" id="SM00248">
    <property type="entry name" value="ANK"/>
    <property type="match status" value="6"/>
</dbReference>
<feature type="repeat" description="ANK" evidence="3">
    <location>
        <begin position="34"/>
        <end position="67"/>
    </location>
</feature>
<dbReference type="PANTHER" id="PTHR24193:SF121">
    <property type="entry name" value="ADA2A-CONTAINING COMPLEX COMPONENT 3, ISOFORM D"/>
    <property type="match status" value="1"/>
</dbReference>
<dbReference type="InterPro" id="IPR036770">
    <property type="entry name" value="Ankyrin_rpt-contain_sf"/>
</dbReference>
<dbReference type="GO" id="GO:0045944">
    <property type="term" value="P:positive regulation of transcription by RNA polymerase II"/>
    <property type="evidence" value="ECO:0007669"/>
    <property type="project" value="TreeGrafter"/>
</dbReference>
<name>A0A2R5GFK2_9STRA</name>
<dbReference type="GO" id="GO:0000976">
    <property type="term" value="F:transcription cis-regulatory region binding"/>
    <property type="evidence" value="ECO:0007669"/>
    <property type="project" value="TreeGrafter"/>
</dbReference>
<keyword evidence="2 3" id="KW-0040">ANK repeat</keyword>
<evidence type="ECO:0000313" key="4">
    <source>
        <dbReference type="EMBL" id="GBG29345.1"/>
    </source>
</evidence>
<dbReference type="PROSITE" id="PS50088">
    <property type="entry name" value="ANK_REPEAT"/>
    <property type="match status" value="6"/>
</dbReference>
<dbReference type="Pfam" id="PF12796">
    <property type="entry name" value="Ank_2"/>
    <property type="match status" value="2"/>
</dbReference>
<keyword evidence="1" id="KW-0677">Repeat</keyword>
<sequence>MVSLRDAVANGDVGAVQKAVRKNGRAIESTVTSNGDTPLMWAVQTNEDAQMVTWFIGAGAALDAQNNEGLTALMVASRFGRTECMQLLIDAGANIDIQDKEGLTAVMIACRHGKLDAARILAEQGAKIDTQNDDGRTALVFACALDQPRIAQMLIEHDAALDLQDGKGYTALMFASLFDQTEIAQMLIDRGANIDLQNAEGWTALMLACRYDQPQTAQRLIHCNAKLDLENNHGWNALMCSCLSPIQGSQTREGLLQALQLCWIAGCSIDHKNHDGHDALSMARHFKRDDAVRFIEFIASSEVAQILLHELSIPRDVVVAFYKEGFHSAHDCAMLFDGDLEKMGVLDATKRRNIRKRFKIARTLPRKSVGKRLSLSMAGYLRRNSHNFV</sequence>
<feature type="repeat" description="ANK" evidence="3">
    <location>
        <begin position="200"/>
        <end position="232"/>
    </location>
</feature>
<dbReference type="SUPFAM" id="SSF48403">
    <property type="entry name" value="Ankyrin repeat"/>
    <property type="match status" value="1"/>
</dbReference>
<accession>A0A2R5GFK2</accession>
<keyword evidence="5" id="KW-1185">Reference proteome</keyword>
<dbReference type="InParanoid" id="A0A2R5GFK2"/>
<dbReference type="GO" id="GO:0005634">
    <property type="term" value="C:nucleus"/>
    <property type="evidence" value="ECO:0007669"/>
    <property type="project" value="TreeGrafter"/>
</dbReference>
<evidence type="ECO:0000256" key="2">
    <source>
        <dbReference type="ARBA" id="ARBA00023043"/>
    </source>
</evidence>
<feature type="repeat" description="ANK" evidence="3">
    <location>
        <begin position="167"/>
        <end position="199"/>
    </location>
</feature>
<dbReference type="InterPro" id="IPR050663">
    <property type="entry name" value="Ankyrin-SOCS_Box"/>
</dbReference>
<dbReference type="Pfam" id="PF00023">
    <property type="entry name" value="Ank"/>
    <property type="match status" value="1"/>
</dbReference>
<proteinExistence type="predicted"/>
<dbReference type="Gene3D" id="1.25.40.20">
    <property type="entry name" value="Ankyrin repeat-containing domain"/>
    <property type="match status" value="2"/>
</dbReference>
<dbReference type="EMBL" id="BEYU01000056">
    <property type="protein sequence ID" value="GBG29345.1"/>
    <property type="molecule type" value="Genomic_DNA"/>
</dbReference>
<evidence type="ECO:0000256" key="1">
    <source>
        <dbReference type="ARBA" id="ARBA00022737"/>
    </source>
</evidence>
<dbReference type="OrthoDB" id="159630at2759"/>
<evidence type="ECO:0000256" key="3">
    <source>
        <dbReference type="PROSITE-ProRule" id="PRU00023"/>
    </source>
</evidence>
<evidence type="ECO:0000313" key="5">
    <source>
        <dbReference type="Proteomes" id="UP000241890"/>
    </source>
</evidence>
<feature type="repeat" description="ANK" evidence="3">
    <location>
        <begin position="134"/>
        <end position="166"/>
    </location>
</feature>
<dbReference type="PANTHER" id="PTHR24193">
    <property type="entry name" value="ANKYRIN REPEAT PROTEIN"/>
    <property type="match status" value="1"/>
</dbReference>
<feature type="repeat" description="ANK" evidence="3">
    <location>
        <begin position="68"/>
        <end position="100"/>
    </location>
</feature>
<dbReference type="Proteomes" id="UP000241890">
    <property type="component" value="Unassembled WGS sequence"/>
</dbReference>
<reference evidence="4 5" key="1">
    <citation type="submission" date="2017-12" db="EMBL/GenBank/DDBJ databases">
        <title>Sequencing, de novo assembly and annotation of complete genome of a new Thraustochytrid species, strain FCC1311.</title>
        <authorList>
            <person name="Sedici K."/>
            <person name="Godart F."/>
            <person name="Aiese Cigliano R."/>
            <person name="Sanseverino W."/>
            <person name="Barakat M."/>
            <person name="Ortet P."/>
            <person name="Marechal E."/>
            <person name="Cagnac O."/>
            <person name="Amato A."/>
        </authorList>
    </citation>
    <scope>NUCLEOTIDE SEQUENCE [LARGE SCALE GENOMIC DNA]</scope>
</reference>
<protein>
    <submittedName>
        <fullName evidence="4">Ankyrin repeat domain-containing protein 17</fullName>
    </submittedName>
</protein>
<feature type="repeat" description="ANK" evidence="3">
    <location>
        <begin position="101"/>
        <end position="133"/>
    </location>
</feature>